<name>A0ABW3J4Q1_9FLAO</name>
<organism evidence="1 2">
    <name type="scientific">Flavobacterium myungsuense</name>
    <dbReference type="NCBI Taxonomy" id="651823"/>
    <lineage>
        <taxon>Bacteria</taxon>
        <taxon>Pseudomonadati</taxon>
        <taxon>Bacteroidota</taxon>
        <taxon>Flavobacteriia</taxon>
        <taxon>Flavobacteriales</taxon>
        <taxon>Flavobacteriaceae</taxon>
        <taxon>Flavobacterium</taxon>
    </lineage>
</organism>
<gene>
    <name evidence="1" type="ORF">ACFQ0S_11380</name>
</gene>
<accession>A0ABW3J4Q1</accession>
<protein>
    <recommendedName>
        <fullName evidence="3">SPOR domain-containing protein</fullName>
    </recommendedName>
</protein>
<dbReference type="EMBL" id="JBHTIZ010000026">
    <property type="protein sequence ID" value="MFD0985075.1"/>
    <property type="molecule type" value="Genomic_DNA"/>
</dbReference>
<evidence type="ECO:0000313" key="2">
    <source>
        <dbReference type="Proteomes" id="UP001597051"/>
    </source>
</evidence>
<keyword evidence="2" id="KW-1185">Reference proteome</keyword>
<reference evidence="2" key="1">
    <citation type="journal article" date="2019" name="Int. J. Syst. Evol. Microbiol.">
        <title>The Global Catalogue of Microorganisms (GCM) 10K type strain sequencing project: providing services to taxonomists for standard genome sequencing and annotation.</title>
        <authorList>
            <consortium name="The Broad Institute Genomics Platform"/>
            <consortium name="The Broad Institute Genome Sequencing Center for Infectious Disease"/>
            <person name="Wu L."/>
            <person name="Ma J."/>
        </authorList>
    </citation>
    <scope>NUCLEOTIDE SEQUENCE [LARGE SCALE GENOMIC DNA]</scope>
    <source>
        <strain evidence="2">CECT 7649</strain>
    </source>
</reference>
<evidence type="ECO:0000313" key="1">
    <source>
        <dbReference type="EMBL" id="MFD0985075.1"/>
    </source>
</evidence>
<sequence length="565" mass="63451">MKKIYFLLAIFSFLISYSQLTTPFKLRYKASLKGDMTVISNNITNRVEKGTSNIAYNTLNINSSKHNDEFVMGYIDIDNDSSTFSSSSADLILENKEAKKIIYAGLYWSATYKYNSGELTKKGEFLALDPTRENFNEIKIKLPNQEKYIDIKGEVIFDGLNLRSFKETSPYAVYADITKEVVKLSNPFGTYTVANIKSTIGKIKGGVAAGWTMLVVFEDSTMKEKSITSFDGFAGVTSKAMNIKYSGFQTLPKGQVNAKIAIAALEGDSNLVGDQVLFKISNKDNYIPISNLLRKENNFFNSTISIENEHFLNREPQSKNTLGYDSSLITIPNPDNSVIGNNSKEATIRLKTSGDRYYLFFTAFNVECIETKNTEKTEEIKENPTALSTTVIENTTTTVNSLATTSVINTQQIKEQAKEPIYNNTPKPIEVKKEESISITTNIAPTPAVNEIFNYDISGQPKGYYIIVNVFAKQRNSANFIKFLKSKGINAAYFFNPLKKYYYVYIVKSNNKEEVESLKASKFNNTYTADMWVLSVNNSKQSTSIAQKSFKKGIIVKNSLYKKEA</sequence>
<dbReference type="Proteomes" id="UP001597051">
    <property type="component" value="Unassembled WGS sequence"/>
</dbReference>
<evidence type="ECO:0008006" key="3">
    <source>
        <dbReference type="Google" id="ProtNLM"/>
    </source>
</evidence>
<dbReference type="RefSeq" id="WP_379757831.1">
    <property type="nucleotide sequence ID" value="NZ_JBHSYB010000027.1"/>
</dbReference>
<comment type="caution">
    <text evidence="1">The sequence shown here is derived from an EMBL/GenBank/DDBJ whole genome shotgun (WGS) entry which is preliminary data.</text>
</comment>
<proteinExistence type="predicted"/>